<evidence type="ECO:0000313" key="4">
    <source>
        <dbReference type="Proteomes" id="UP001151834"/>
    </source>
</evidence>
<dbReference type="InterPro" id="IPR006171">
    <property type="entry name" value="TOPRIM_dom"/>
</dbReference>
<keyword evidence="1" id="KW-1133">Transmembrane helix</keyword>
<reference evidence="3" key="1">
    <citation type="submission" date="2022-11" db="EMBL/GenBank/DDBJ databases">
        <authorList>
            <person name="Wang Z."/>
        </authorList>
    </citation>
    <scope>NUCLEOTIDE SEQUENCE</scope>
    <source>
        <strain evidence="3">P2000</strain>
    </source>
</reference>
<protein>
    <recommendedName>
        <fullName evidence="2">Toprim domain-containing protein</fullName>
    </recommendedName>
</protein>
<comment type="caution">
    <text evidence="3">The sequence shown here is derived from an EMBL/GenBank/DDBJ whole genome shotgun (WGS) entry which is preliminary data.</text>
</comment>
<evidence type="ECO:0000259" key="2">
    <source>
        <dbReference type="SMART" id="SM00493"/>
    </source>
</evidence>
<proteinExistence type="predicted"/>
<sequence>MKKIAHWLLEKAKKDMRTDPFTTPSRRTKLSYYFDNLVSMVFYIMGIYLMLMDLYQELFTANHTDFLGTALMALVLLLGGLLFRWSAYADFKAINRYQQYLKQQSIEQQQELRRETWLKAAEQGKTELEQKLNHKERMNMTTVILAEKPSQARSYVQAFQKSTKKQGYYMVSDPVLPENTLVTYGLGHLVELATPDKYDQKYQQWALSNLPIFPDKYKFVVSASKKDQFKVVKDLLTKA</sequence>
<dbReference type="EMBL" id="JAPEQV010000032">
    <property type="protein sequence ID" value="MDF2314381.1"/>
    <property type="molecule type" value="Genomic_DNA"/>
</dbReference>
<dbReference type="Gene3D" id="3.40.50.140">
    <property type="match status" value="1"/>
</dbReference>
<feature type="non-terminal residue" evidence="3">
    <location>
        <position position="239"/>
    </location>
</feature>
<keyword evidence="1" id="KW-0812">Transmembrane</keyword>
<dbReference type="AlphaFoldDB" id="A0AAX6LII8"/>
<evidence type="ECO:0000256" key="1">
    <source>
        <dbReference type="SAM" id="Phobius"/>
    </source>
</evidence>
<name>A0AAX6LII8_LACPE</name>
<feature type="domain" description="Toprim" evidence="2">
    <location>
        <begin position="141"/>
        <end position="239"/>
    </location>
</feature>
<feature type="transmembrane region" description="Helical" evidence="1">
    <location>
        <begin position="32"/>
        <end position="51"/>
    </location>
</feature>
<evidence type="ECO:0000313" key="3">
    <source>
        <dbReference type="EMBL" id="MDF2314381.1"/>
    </source>
</evidence>
<dbReference type="SMART" id="SM00493">
    <property type="entry name" value="TOPRIM"/>
    <property type="match status" value="1"/>
</dbReference>
<reference evidence="3" key="2">
    <citation type="journal article" date="2023" name="Front Nutr">
        <title>Lactiplantibacillus pentosus P2020 protects the hyperuricemia and renal inflammation in mice.</title>
        <authorList>
            <person name="Wang Z."/>
            <person name="Song L."/>
            <person name="Li X."/>
            <person name="Xiao Y."/>
            <person name="Huang Y."/>
            <person name="Zhang Y."/>
            <person name="Li J."/>
            <person name="Li M."/>
            <person name="Ren Z."/>
        </authorList>
    </citation>
    <scope>NUCLEOTIDE SEQUENCE</scope>
    <source>
        <strain evidence="3">P2000</strain>
    </source>
</reference>
<organism evidence="3 4">
    <name type="scientific">Lactiplantibacillus pentosus</name>
    <name type="common">Lactobacillus pentosus</name>
    <dbReference type="NCBI Taxonomy" id="1589"/>
    <lineage>
        <taxon>Bacteria</taxon>
        <taxon>Bacillati</taxon>
        <taxon>Bacillota</taxon>
        <taxon>Bacilli</taxon>
        <taxon>Lactobacillales</taxon>
        <taxon>Lactobacillaceae</taxon>
        <taxon>Lactiplantibacillus</taxon>
    </lineage>
</organism>
<dbReference type="SUPFAM" id="SSF56712">
    <property type="entry name" value="Prokaryotic type I DNA topoisomerase"/>
    <property type="match status" value="1"/>
</dbReference>
<feature type="transmembrane region" description="Helical" evidence="1">
    <location>
        <begin position="66"/>
        <end position="87"/>
    </location>
</feature>
<dbReference type="Proteomes" id="UP001151834">
    <property type="component" value="Unassembled WGS sequence"/>
</dbReference>
<dbReference type="InterPro" id="IPR023405">
    <property type="entry name" value="Topo_IA_core_domain"/>
</dbReference>
<gene>
    <name evidence="3" type="ORF">OOJ94_16390</name>
</gene>
<dbReference type="RefSeq" id="WP_275875332.1">
    <property type="nucleotide sequence ID" value="NZ_JAPEQV010000032.1"/>
</dbReference>
<keyword evidence="1" id="KW-0472">Membrane</keyword>
<accession>A0AAX6LII8</accession>